<comment type="caution">
    <text evidence="2">The sequence shown here is derived from an EMBL/GenBank/DDBJ whole genome shotgun (WGS) entry which is preliminary data.</text>
</comment>
<name>C4FM65_9AQUI</name>
<protein>
    <submittedName>
        <fullName evidence="2">Uncharacterized protein</fullName>
    </submittedName>
</protein>
<evidence type="ECO:0000313" key="3">
    <source>
        <dbReference type="Proteomes" id="UP000005540"/>
    </source>
</evidence>
<dbReference type="EMBL" id="ABZS01000213">
    <property type="protein sequence ID" value="EEP59832.1"/>
    <property type="molecule type" value="Genomic_DNA"/>
</dbReference>
<keyword evidence="3" id="KW-1185">Reference proteome</keyword>
<organism evidence="2 3">
    <name type="scientific">Sulfurihydrogenibium yellowstonense SS-5</name>
    <dbReference type="NCBI Taxonomy" id="432331"/>
    <lineage>
        <taxon>Bacteria</taxon>
        <taxon>Pseudomonadati</taxon>
        <taxon>Aquificota</taxon>
        <taxon>Aquificia</taxon>
        <taxon>Aquificales</taxon>
        <taxon>Hydrogenothermaceae</taxon>
        <taxon>Sulfurihydrogenibium</taxon>
    </lineage>
</organism>
<sequence length="44" mass="4898">MATRTRLSNPHGSDVTKTHSHFRPKKNILSNPHGSDVTKTKEVS</sequence>
<dbReference type="Proteomes" id="UP000005540">
    <property type="component" value="Unassembled WGS sequence"/>
</dbReference>
<proteinExistence type="predicted"/>
<reference evidence="2 3" key="1">
    <citation type="submission" date="2009-04" db="EMBL/GenBank/DDBJ databases">
        <authorList>
            <person name="Reysenbach A.-L."/>
            <person name="Heidelberg J.F."/>
            <person name="Nelson W.C."/>
        </authorList>
    </citation>
    <scope>NUCLEOTIDE SEQUENCE [LARGE SCALE GENOMIC DNA]</scope>
    <source>
        <strain evidence="2 3">SS-5</strain>
    </source>
</reference>
<dbReference type="AlphaFoldDB" id="C4FM65"/>
<evidence type="ECO:0000313" key="2">
    <source>
        <dbReference type="EMBL" id="EEP59832.1"/>
    </source>
</evidence>
<evidence type="ECO:0000256" key="1">
    <source>
        <dbReference type="SAM" id="MobiDB-lite"/>
    </source>
</evidence>
<accession>C4FM65</accession>
<gene>
    <name evidence="2" type="ORF">SULYE_1669</name>
</gene>
<feature type="compositionally biased region" description="Polar residues" evidence="1">
    <location>
        <begin position="1"/>
        <end position="11"/>
    </location>
</feature>
<feature type="region of interest" description="Disordered" evidence="1">
    <location>
        <begin position="1"/>
        <end position="44"/>
    </location>
</feature>